<dbReference type="SUPFAM" id="SSF57829">
    <property type="entry name" value="Zn-binding ribosomal proteins"/>
    <property type="match status" value="1"/>
</dbReference>
<evidence type="ECO:0000313" key="8">
    <source>
        <dbReference type="EMBL" id="KAK9113802.1"/>
    </source>
</evidence>
<dbReference type="PANTHER" id="PTHR21026">
    <property type="entry name" value="39S RIBOSOMAL PROTEIN L32, MITOCHONDRIAL"/>
    <property type="match status" value="1"/>
</dbReference>
<evidence type="ECO:0000256" key="1">
    <source>
        <dbReference type="ARBA" id="ARBA00004173"/>
    </source>
</evidence>
<evidence type="ECO:0000313" key="9">
    <source>
        <dbReference type="Proteomes" id="UP001420932"/>
    </source>
</evidence>
<keyword evidence="5" id="KW-0496">Mitochondrion</keyword>
<comment type="subcellular location">
    <subcellularLocation>
        <location evidence="1">Mitochondrion</location>
    </subcellularLocation>
</comment>
<dbReference type="PANTHER" id="PTHR21026:SF2">
    <property type="entry name" value="LARGE RIBOSOMAL SUBUNIT PROTEIN BL32M"/>
    <property type="match status" value="1"/>
</dbReference>
<dbReference type="InterPro" id="IPR051991">
    <property type="entry name" value="Mitoribosomal_protein_bL32"/>
</dbReference>
<evidence type="ECO:0000256" key="4">
    <source>
        <dbReference type="ARBA" id="ARBA00022980"/>
    </source>
</evidence>
<dbReference type="Proteomes" id="UP001420932">
    <property type="component" value="Unassembled WGS sequence"/>
</dbReference>
<gene>
    <name evidence="8" type="ORF">Syun_020599</name>
</gene>
<comment type="similarity">
    <text evidence="2">Belongs to the bacterial ribosomal protein bL32 family.</text>
</comment>
<evidence type="ECO:0000256" key="3">
    <source>
        <dbReference type="ARBA" id="ARBA00022946"/>
    </source>
</evidence>
<proteinExistence type="inferred from homology"/>
<dbReference type="InterPro" id="IPR011332">
    <property type="entry name" value="Ribosomal_zn-bd"/>
</dbReference>
<name>A0AAP0IEI3_9MAGN</name>
<dbReference type="GO" id="GO:0006412">
    <property type="term" value="P:translation"/>
    <property type="evidence" value="ECO:0007669"/>
    <property type="project" value="InterPro"/>
</dbReference>
<dbReference type="NCBIfam" id="TIGR01031">
    <property type="entry name" value="rpmF_bact"/>
    <property type="match status" value="1"/>
</dbReference>
<comment type="caution">
    <text evidence="8">The sequence shown here is derived from an EMBL/GenBank/DDBJ whole genome shotgun (WGS) entry which is preliminary data.</text>
</comment>
<evidence type="ECO:0000256" key="2">
    <source>
        <dbReference type="ARBA" id="ARBA00008560"/>
    </source>
</evidence>
<keyword evidence="9" id="KW-1185">Reference proteome</keyword>
<dbReference type="EMBL" id="JBBNAF010000009">
    <property type="protein sequence ID" value="KAK9113802.1"/>
    <property type="molecule type" value="Genomic_DNA"/>
</dbReference>
<dbReference type="GO" id="GO:0003735">
    <property type="term" value="F:structural constituent of ribosome"/>
    <property type="evidence" value="ECO:0007669"/>
    <property type="project" value="InterPro"/>
</dbReference>
<evidence type="ECO:0000256" key="5">
    <source>
        <dbReference type="ARBA" id="ARBA00023128"/>
    </source>
</evidence>
<evidence type="ECO:0000256" key="6">
    <source>
        <dbReference type="ARBA" id="ARBA00023274"/>
    </source>
</evidence>
<reference evidence="8 9" key="1">
    <citation type="submission" date="2024-01" db="EMBL/GenBank/DDBJ databases">
        <title>Genome assemblies of Stephania.</title>
        <authorList>
            <person name="Yang L."/>
        </authorList>
    </citation>
    <scope>NUCLEOTIDE SEQUENCE [LARGE SCALE GENOMIC DNA]</scope>
    <source>
        <strain evidence="8">YNDBR</strain>
        <tissue evidence="8">Leaf</tissue>
    </source>
</reference>
<dbReference type="GO" id="GO:0005762">
    <property type="term" value="C:mitochondrial large ribosomal subunit"/>
    <property type="evidence" value="ECO:0007669"/>
    <property type="project" value="TreeGrafter"/>
</dbReference>
<dbReference type="Pfam" id="PF01783">
    <property type="entry name" value="Ribosomal_L32p"/>
    <property type="match status" value="1"/>
</dbReference>
<protein>
    <recommendedName>
        <fullName evidence="7">Large ribosomal subunit protein bL32m</fullName>
    </recommendedName>
</protein>
<keyword evidence="4" id="KW-0689">Ribosomal protein</keyword>
<dbReference type="InterPro" id="IPR002677">
    <property type="entry name" value="Ribosomal_bL32"/>
</dbReference>
<organism evidence="8 9">
    <name type="scientific">Stephania yunnanensis</name>
    <dbReference type="NCBI Taxonomy" id="152371"/>
    <lineage>
        <taxon>Eukaryota</taxon>
        <taxon>Viridiplantae</taxon>
        <taxon>Streptophyta</taxon>
        <taxon>Embryophyta</taxon>
        <taxon>Tracheophyta</taxon>
        <taxon>Spermatophyta</taxon>
        <taxon>Magnoliopsida</taxon>
        <taxon>Ranunculales</taxon>
        <taxon>Menispermaceae</taxon>
        <taxon>Menispermoideae</taxon>
        <taxon>Cissampelideae</taxon>
        <taxon>Stephania</taxon>
    </lineage>
</organism>
<keyword evidence="3" id="KW-0809">Transit peptide</keyword>
<keyword evidence="6" id="KW-0687">Ribonucleoprotein</keyword>
<accession>A0AAP0IEI3</accession>
<dbReference type="AlphaFoldDB" id="A0AAP0IEI3"/>
<evidence type="ECO:0000256" key="7">
    <source>
        <dbReference type="ARBA" id="ARBA00039935"/>
    </source>
</evidence>
<sequence>MAFKTTSKLTNIVGGLQCSLGSLRSNHIARLAPLEKTIDFQIETTSILPEFNHESDQKIEVPTFSFGGSMELMAVPKKKVSKHKKGIRNGPRALKPVPVIIRCRSCGRVKLPHFYCCSGIGGLNTESNDSTS</sequence>